<comment type="caution">
    <text evidence="1">The sequence shown here is derived from an EMBL/GenBank/DDBJ whole genome shotgun (WGS) entry which is preliminary data.</text>
</comment>
<proteinExistence type="predicted"/>
<name>A0A1V2I3R8_9ACTN</name>
<dbReference type="Proteomes" id="UP000188929">
    <property type="component" value="Unassembled WGS sequence"/>
</dbReference>
<gene>
    <name evidence="1" type="ORF">BL253_29250</name>
</gene>
<keyword evidence="2" id="KW-1185">Reference proteome</keyword>
<protein>
    <recommendedName>
        <fullName evidence="3">DUF559 domain-containing protein</fullName>
    </recommendedName>
</protein>
<dbReference type="SUPFAM" id="SSF52980">
    <property type="entry name" value="Restriction endonuclease-like"/>
    <property type="match status" value="1"/>
</dbReference>
<dbReference type="InterPro" id="IPR011335">
    <property type="entry name" value="Restrct_endonuc-II-like"/>
</dbReference>
<evidence type="ECO:0008006" key="3">
    <source>
        <dbReference type="Google" id="ProtNLM"/>
    </source>
</evidence>
<sequence length="312" mass="33499">MITYRQALDAGLTREQVRRFVARGWWYSPCRGSYVVRAVAGPVDGEGDLRARSQSAVAGRPGAVIGGITAARILGLGVHALPPLTADEPVHLLVDRRGAIRSVRGVHVRFGVLGTDEVTTIRGLPVTSPARTLADLVLGCAKQGEAVSLMDAALWSGGLATLDAAQAAAAGRPGCRRAEQWWSLADGRSESALETWARLALVSGGIPPEQLQWLVPDESGVPVARVDLAYPSRRVAVEADGIRFHGGAVGTNDVKGSAWARERVDPVFRDRRRQNALARLDWKIVRVTWFDVTEQPLDVIADVRGALNSRAS</sequence>
<dbReference type="Gene3D" id="3.40.960.10">
    <property type="entry name" value="VSR Endonuclease"/>
    <property type="match status" value="1"/>
</dbReference>
<reference evidence="2" key="1">
    <citation type="submission" date="2016-10" db="EMBL/GenBank/DDBJ databases">
        <title>Frankia sp. NRRL B-16386 Genome sequencing.</title>
        <authorList>
            <person name="Ghodhbane-Gtari F."/>
            <person name="Swanson E."/>
            <person name="Gueddou A."/>
            <person name="Hezbri K."/>
            <person name="Ktari K."/>
            <person name="Nouioui I."/>
            <person name="Morris K."/>
            <person name="Simpson S."/>
            <person name="Abebe-Akele F."/>
            <person name="Thomas K."/>
            <person name="Gtari M."/>
            <person name="Tisa L.S."/>
        </authorList>
    </citation>
    <scope>NUCLEOTIDE SEQUENCE [LARGE SCALE GENOMIC DNA]</scope>
    <source>
        <strain evidence="2">NRRL B-16386</strain>
    </source>
</reference>
<dbReference type="STRING" id="1834516.BL253_29250"/>
<accession>A0A1V2I3R8</accession>
<evidence type="ECO:0000313" key="1">
    <source>
        <dbReference type="EMBL" id="ONH24818.1"/>
    </source>
</evidence>
<dbReference type="EMBL" id="MOMC01000067">
    <property type="protein sequence ID" value="ONH24818.1"/>
    <property type="molecule type" value="Genomic_DNA"/>
</dbReference>
<organism evidence="1 2">
    <name type="scientific">Pseudofrankia asymbiotica</name>
    <dbReference type="NCBI Taxonomy" id="1834516"/>
    <lineage>
        <taxon>Bacteria</taxon>
        <taxon>Bacillati</taxon>
        <taxon>Actinomycetota</taxon>
        <taxon>Actinomycetes</taxon>
        <taxon>Frankiales</taxon>
        <taxon>Frankiaceae</taxon>
        <taxon>Pseudofrankia</taxon>
    </lineage>
</organism>
<evidence type="ECO:0000313" key="2">
    <source>
        <dbReference type="Proteomes" id="UP000188929"/>
    </source>
</evidence>
<dbReference type="AlphaFoldDB" id="A0A1V2I3R8"/>